<protein>
    <recommendedName>
        <fullName evidence="6">WD40 repeat-like protein</fullName>
    </recommendedName>
</protein>
<reference evidence="5" key="2">
    <citation type="submission" date="2015-01" db="EMBL/GenBank/DDBJ databases">
        <title>Evolutionary Origins and Diversification of the Mycorrhizal Mutualists.</title>
        <authorList>
            <consortium name="DOE Joint Genome Institute"/>
            <consortium name="Mycorrhizal Genomics Consortium"/>
            <person name="Kohler A."/>
            <person name="Kuo A."/>
            <person name="Nagy L.G."/>
            <person name="Floudas D."/>
            <person name="Copeland A."/>
            <person name="Barry K.W."/>
            <person name="Cichocki N."/>
            <person name="Veneault-Fourrey C."/>
            <person name="LaButti K."/>
            <person name="Lindquist E.A."/>
            <person name="Lipzen A."/>
            <person name="Lundell T."/>
            <person name="Morin E."/>
            <person name="Murat C."/>
            <person name="Riley R."/>
            <person name="Ohm R."/>
            <person name="Sun H."/>
            <person name="Tunlid A."/>
            <person name="Henrissat B."/>
            <person name="Grigoriev I.V."/>
            <person name="Hibbett D.S."/>
            <person name="Martin F."/>
        </authorList>
    </citation>
    <scope>NUCLEOTIDE SEQUENCE [LARGE SCALE GENOMIC DNA]</scope>
    <source>
        <strain evidence="5">UH-Slu-Lm8-n1</strain>
    </source>
</reference>
<dbReference type="PROSITE" id="PS00678">
    <property type="entry name" value="WD_REPEATS_1"/>
    <property type="match status" value="1"/>
</dbReference>
<dbReference type="InterPro" id="IPR015943">
    <property type="entry name" value="WD40/YVTN_repeat-like_dom_sf"/>
</dbReference>
<dbReference type="PROSITE" id="PS50082">
    <property type="entry name" value="WD_REPEATS_2"/>
    <property type="match status" value="3"/>
</dbReference>
<feature type="repeat" description="WD" evidence="3">
    <location>
        <begin position="21"/>
        <end position="62"/>
    </location>
</feature>
<keyword evidence="2" id="KW-0677">Repeat</keyword>
<dbReference type="PANTHER" id="PTHR22847">
    <property type="entry name" value="WD40 REPEAT PROTEIN"/>
    <property type="match status" value="1"/>
</dbReference>
<gene>
    <name evidence="4" type="ORF">CY34DRAFT_98985</name>
</gene>
<keyword evidence="1 3" id="KW-0853">WD repeat</keyword>
<dbReference type="AlphaFoldDB" id="A0A0D0AP94"/>
<dbReference type="PRINTS" id="PR00320">
    <property type="entry name" value="GPROTEINBRPT"/>
</dbReference>
<dbReference type="OrthoDB" id="2687506at2759"/>
<feature type="non-terminal residue" evidence="4">
    <location>
        <position position="327"/>
    </location>
</feature>
<accession>A0A0D0AP94</accession>
<dbReference type="Pfam" id="PF00400">
    <property type="entry name" value="WD40"/>
    <property type="match status" value="4"/>
</dbReference>
<dbReference type="PANTHER" id="PTHR22847:SF637">
    <property type="entry name" value="WD REPEAT DOMAIN 5B"/>
    <property type="match status" value="1"/>
</dbReference>
<dbReference type="InterPro" id="IPR019775">
    <property type="entry name" value="WD40_repeat_CS"/>
</dbReference>
<evidence type="ECO:0000256" key="1">
    <source>
        <dbReference type="ARBA" id="ARBA00022574"/>
    </source>
</evidence>
<sequence length="327" mass="36119">MASASIKAATTKSILKPSITLKGHEDEIWSMSYFPDGQRMISGSNDKTAWQWDLKAGKEIEEVRSNWEGRVNAVAVSRNGQWVATGGGDDDRVELQACEVETGIVKTFKGHSDHINSIDISTDNTLLASGSCDKTARIWNLDTGKLVAGPFKTIGRMGTVRFSPDSKKLAVKLDWGTCLEIWDVQSQKLDVRVGKPGHSHAVSLSPIFWTNKNKTVITAFEFTTDSESMKLPDIDDASSGPKMIYEFDASTLETVGASFEGHKRVTGLALSFDHTLLASASRDDAIKLWAFESRQLLASFDIKNIYQLVLSPHSRQLAYTTYNDDIY</sequence>
<organism evidence="4 5">
    <name type="scientific">Suillus luteus UH-Slu-Lm8-n1</name>
    <dbReference type="NCBI Taxonomy" id="930992"/>
    <lineage>
        <taxon>Eukaryota</taxon>
        <taxon>Fungi</taxon>
        <taxon>Dikarya</taxon>
        <taxon>Basidiomycota</taxon>
        <taxon>Agaricomycotina</taxon>
        <taxon>Agaricomycetes</taxon>
        <taxon>Agaricomycetidae</taxon>
        <taxon>Boletales</taxon>
        <taxon>Suillineae</taxon>
        <taxon>Suillaceae</taxon>
        <taxon>Suillus</taxon>
    </lineage>
</organism>
<feature type="repeat" description="WD" evidence="3">
    <location>
        <begin position="108"/>
        <end position="149"/>
    </location>
</feature>
<reference evidence="4 5" key="1">
    <citation type="submission" date="2014-04" db="EMBL/GenBank/DDBJ databases">
        <authorList>
            <consortium name="DOE Joint Genome Institute"/>
            <person name="Kuo A."/>
            <person name="Ruytinx J."/>
            <person name="Rineau F."/>
            <person name="Colpaert J."/>
            <person name="Kohler A."/>
            <person name="Nagy L.G."/>
            <person name="Floudas D."/>
            <person name="Copeland A."/>
            <person name="Barry K.W."/>
            <person name="Cichocki N."/>
            <person name="Veneault-Fourrey C."/>
            <person name="LaButti K."/>
            <person name="Lindquist E.A."/>
            <person name="Lipzen A."/>
            <person name="Lundell T."/>
            <person name="Morin E."/>
            <person name="Murat C."/>
            <person name="Sun H."/>
            <person name="Tunlid A."/>
            <person name="Henrissat B."/>
            <person name="Grigoriev I.V."/>
            <person name="Hibbett D.S."/>
            <person name="Martin F."/>
            <person name="Nordberg H.P."/>
            <person name="Cantor M.N."/>
            <person name="Hua S.X."/>
        </authorList>
    </citation>
    <scope>NUCLEOTIDE SEQUENCE [LARGE SCALE GENOMIC DNA]</scope>
    <source>
        <strain evidence="4 5">UH-Slu-Lm8-n1</strain>
    </source>
</reference>
<dbReference type="STRING" id="930992.A0A0D0AP94"/>
<dbReference type="HOGENOM" id="CLU_000288_57_18_1"/>
<dbReference type="InterPro" id="IPR020472">
    <property type="entry name" value="WD40_PAC1"/>
</dbReference>
<dbReference type="InterPro" id="IPR011047">
    <property type="entry name" value="Quinoprotein_ADH-like_sf"/>
</dbReference>
<dbReference type="InParanoid" id="A0A0D0AP94"/>
<dbReference type="EMBL" id="KN835867">
    <property type="protein sequence ID" value="KIK33803.1"/>
    <property type="molecule type" value="Genomic_DNA"/>
</dbReference>
<evidence type="ECO:0008006" key="6">
    <source>
        <dbReference type="Google" id="ProtNLM"/>
    </source>
</evidence>
<keyword evidence="5" id="KW-1185">Reference proteome</keyword>
<dbReference type="Proteomes" id="UP000054485">
    <property type="component" value="Unassembled WGS sequence"/>
</dbReference>
<evidence type="ECO:0000313" key="4">
    <source>
        <dbReference type="EMBL" id="KIK33803.1"/>
    </source>
</evidence>
<dbReference type="FunCoup" id="A0A0D0AP94">
    <property type="interactions" value="16"/>
</dbReference>
<evidence type="ECO:0000313" key="5">
    <source>
        <dbReference type="Proteomes" id="UP000054485"/>
    </source>
</evidence>
<dbReference type="PROSITE" id="PS50294">
    <property type="entry name" value="WD_REPEATS_REGION"/>
    <property type="match status" value="2"/>
</dbReference>
<dbReference type="SUPFAM" id="SSF50998">
    <property type="entry name" value="Quinoprotein alcohol dehydrogenase-like"/>
    <property type="match status" value="1"/>
</dbReference>
<evidence type="ECO:0000256" key="3">
    <source>
        <dbReference type="PROSITE-ProRule" id="PRU00221"/>
    </source>
</evidence>
<feature type="repeat" description="WD" evidence="3">
    <location>
        <begin position="265"/>
        <end position="299"/>
    </location>
</feature>
<dbReference type="SMART" id="SM00320">
    <property type="entry name" value="WD40"/>
    <property type="match status" value="4"/>
</dbReference>
<name>A0A0D0AP94_9AGAM</name>
<dbReference type="InterPro" id="IPR001680">
    <property type="entry name" value="WD40_rpt"/>
</dbReference>
<evidence type="ECO:0000256" key="2">
    <source>
        <dbReference type="ARBA" id="ARBA00022737"/>
    </source>
</evidence>
<proteinExistence type="predicted"/>
<dbReference type="GO" id="GO:1990234">
    <property type="term" value="C:transferase complex"/>
    <property type="evidence" value="ECO:0007669"/>
    <property type="project" value="UniProtKB-ARBA"/>
</dbReference>
<dbReference type="Gene3D" id="2.130.10.10">
    <property type="entry name" value="YVTN repeat-like/Quinoprotein amine dehydrogenase"/>
    <property type="match status" value="3"/>
</dbReference>